<dbReference type="SUPFAM" id="SSF55874">
    <property type="entry name" value="ATPase domain of HSP90 chaperone/DNA topoisomerase II/histidine kinase"/>
    <property type="match status" value="1"/>
</dbReference>
<keyword evidence="7" id="KW-0067">ATP-binding</keyword>
<evidence type="ECO:0000259" key="10">
    <source>
        <dbReference type="PROSITE" id="PS50110"/>
    </source>
</evidence>
<dbReference type="GO" id="GO:0005524">
    <property type="term" value="F:ATP binding"/>
    <property type="evidence" value="ECO:0007669"/>
    <property type="project" value="UniProtKB-KW"/>
</dbReference>
<dbReference type="InterPro" id="IPR011495">
    <property type="entry name" value="Sig_transdc_His_kin_sub2_dim/P"/>
</dbReference>
<evidence type="ECO:0000313" key="11">
    <source>
        <dbReference type="EMBL" id="RYC31645.1"/>
    </source>
</evidence>
<keyword evidence="4" id="KW-0808">Transferase</keyword>
<evidence type="ECO:0000256" key="8">
    <source>
        <dbReference type="PROSITE-ProRule" id="PRU00169"/>
    </source>
</evidence>
<dbReference type="Proteomes" id="UP000290759">
    <property type="component" value="Unassembled WGS sequence"/>
</dbReference>
<dbReference type="OrthoDB" id="489241at2"/>
<dbReference type="PANTHER" id="PTHR41523">
    <property type="entry name" value="TWO-COMPONENT SYSTEM SENSOR PROTEIN"/>
    <property type="match status" value="1"/>
</dbReference>
<dbReference type="InterPro" id="IPR011006">
    <property type="entry name" value="CheY-like_superfamily"/>
</dbReference>
<feature type="domain" description="Response regulatory" evidence="10">
    <location>
        <begin position="5"/>
        <end position="119"/>
    </location>
</feature>
<gene>
    <name evidence="11" type="ORF">D3273_12245</name>
</gene>
<dbReference type="SMART" id="SM00387">
    <property type="entry name" value="HATPase_c"/>
    <property type="match status" value="1"/>
</dbReference>
<comment type="caution">
    <text evidence="11">The sequence shown here is derived from an EMBL/GenBank/DDBJ whole genome shotgun (WGS) entry which is preliminary data.</text>
</comment>
<comment type="catalytic activity">
    <reaction evidence="1">
        <text>ATP + protein L-histidine = ADP + protein N-phospho-L-histidine.</text>
        <dbReference type="EC" id="2.7.13.3"/>
    </reaction>
</comment>
<dbReference type="SMART" id="SM00448">
    <property type="entry name" value="REC"/>
    <property type="match status" value="1"/>
</dbReference>
<dbReference type="EC" id="2.7.13.3" evidence="2"/>
<dbReference type="CDD" id="cd00156">
    <property type="entry name" value="REC"/>
    <property type="match status" value="1"/>
</dbReference>
<evidence type="ECO:0000256" key="2">
    <source>
        <dbReference type="ARBA" id="ARBA00012438"/>
    </source>
</evidence>
<dbReference type="Pfam" id="PF00072">
    <property type="entry name" value="Response_reg"/>
    <property type="match status" value="1"/>
</dbReference>
<dbReference type="AlphaFoldDB" id="A0A4Q2U9S1"/>
<evidence type="ECO:0000256" key="3">
    <source>
        <dbReference type="ARBA" id="ARBA00022553"/>
    </source>
</evidence>
<dbReference type="Gene3D" id="3.30.565.10">
    <property type="entry name" value="Histidine kinase-like ATPase, C-terminal domain"/>
    <property type="match status" value="1"/>
</dbReference>
<keyword evidence="9" id="KW-0175">Coiled coil</keyword>
<organism evidence="11 12">
    <name type="scientific">Lichenibacterium minor</name>
    <dbReference type="NCBI Taxonomy" id="2316528"/>
    <lineage>
        <taxon>Bacteria</taxon>
        <taxon>Pseudomonadati</taxon>
        <taxon>Pseudomonadota</taxon>
        <taxon>Alphaproteobacteria</taxon>
        <taxon>Hyphomicrobiales</taxon>
        <taxon>Lichenihabitantaceae</taxon>
        <taxon>Lichenibacterium</taxon>
    </lineage>
</organism>
<evidence type="ECO:0000256" key="7">
    <source>
        <dbReference type="ARBA" id="ARBA00022840"/>
    </source>
</evidence>
<evidence type="ECO:0000313" key="12">
    <source>
        <dbReference type="Proteomes" id="UP000290759"/>
    </source>
</evidence>
<keyword evidence="6" id="KW-0418">Kinase</keyword>
<dbReference type="PROSITE" id="PS50110">
    <property type="entry name" value="RESPONSE_REGULATORY"/>
    <property type="match status" value="1"/>
</dbReference>
<dbReference type="GO" id="GO:0000160">
    <property type="term" value="P:phosphorelay signal transduction system"/>
    <property type="evidence" value="ECO:0007669"/>
    <property type="project" value="InterPro"/>
</dbReference>
<accession>A0A4Q2U9S1</accession>
<dbReference type="Pfam" id="PF13581">
    <property type="entry name" value="HATPase_c_2"/>
    <property type="match status" value="1"/>
</dbReference>
<name>A0A4Q2U9S1_9HYPH</name>
<evidence type="ECO:0000256" key="4">
    <source>
        <dbReference type="ARBA" id="ARBA00022679"/>
    </source>
</evidence>
<dbReference type="RefSeq" id="WP_129226909.1">
    <property type="nucleotide sequence ID" value="NZ_QYBB01000012.1"/>
</dbReference>
<dbReference type="InterPro" id="IPR001789">
    <property type="entry name" value="Sig_transdc_resp-reg_receiver"/>
</dbReference>
<keyword evidence="12" id="KW-1185">Reference proteome</keyword>
<feature type="modified residue" description="4-aspartylphosphate" evidence="8">
    <location>
        <position position="54"/>
    </location>
</feature>
<dbReference type="PANTHER" id="PTHR41523:SF8">
    <property type="entry name" value="ETHYLENE RESPONSE SENSOR PROTEIN"/>
    <property type="match status" value="1"/>
</dbReference>
<keyword evidence="3 8" id="KW-0597">Phosphoprotein</keyword>
<dbReference type="InterPro" id="IPR003594">
    <property type="entry name" value="HATPase_dom"/>
</dbReference>
<dbReference type="GO" id="GO:0004673">
    <property type="term" value="F:protein histidine kinase activity"/>
    <property type="evidence" value="ECO:0007669"/>
    <property type="project" value="UniProtKB-EC"/>
</dbReference>
<evidence type="ECO:0000256" key="9">
    <source>
        <dbReference type="SAM" id="Coils"/>
    </source>
</evidence>
<sequence>MPSHRLLYIDDDPALSRFVQRQLGRLGHTVETAADGDSGLARLAEGGFDAVALDHYMPGRDGLDVLDAIRALPDAPPVIFVTGTSESRIAVSALKAGATDYVVKDVGGEFVELLEAAVRSAVAGVVLRRDKEAADRAIVEARDRFEALAAERQVLMREVNHRVGNSLQLVAAFLHLQANGSASAETKDALNEANRRVLAIAQVHRRLYTSDDVKAVALDSYLSALVGDLRESSDASDAVDQLSLDAVPVMIDADSAVTIGVIVTELVINALKYAYPGGSGPVRVRLEAGEDDRHYRLVVEDDGVGKSGGDKRGGPASSGIGRTIIKAMASKLDTTVAYDDAETGTRAVMAFAMTDPKLARPPGH</sequence>
<dbReference type="EMBL" id="QYBB01000012">
    <property type="protein sequence ID" value="RYC31645.1"/>
    <property type="molecule type" value="Genomic_DNA"/>
</dbReference>
<reference evidence="11 12" key="2">
    <citation type="submission" date="2019-02" db="EMBL/GenBank/DDBJ databases">
        <title>'Lichenibacterium ramalinii' gen. nov. sp. nov., 'Lichenibacterium minor' gen. nov. sp. nov.</title>
        <authorList>
            <person name="Pankratov T."/>
        </authorList>
    </citation>
    <scope>NUCLEOTIDE SEQUENCE [LARGE SCALE GENOMIC DNA]</scope>
    <source>
        <strain evidence="11 12">RmlP026</strain>
    </source>
</reference>
<reference evidence="11 12" key="1">
    <citation type="submission" date="2018-12" db="EMBL/GenBank/DDBJ databases">
        <authorList>
            <person name="Grouzdev D.S."/>
            <person name="Krutkina M.S."/>
        </authorList>
    </citation>
    <scope>NUCLEOTIDE SEQUENCE [LARGE SCALE GENOMIC DNA]</scope>
    <source>
        <strain evidence="11 12">RmlP026</strain>
    </source>
</reference>
<dbReference type="Pfam" id="PF07568">
    <property type="entry name" value="HisKA_2"/>
    <property type="match status" value="1"/>
</dbReference>
<protein>
    <recommendedName>
        <fullName evidence="2">histidine kinase</fullName>
        <ecNumber evidence="2">2.7.13.3</ecNumber>
    </recommendedName>
</protein>
<proteinExistence type="predicted"/>
<dbReference type="InterPro" id="IPR036890">
    <property type="entry name" value="HATPase_C_sf"/>
</dbReference>
<evidence type="ECO:0000256" key="6">
    <source>
        <dbReference type="ARBA" id="ARBA00022777"/>
    </source>
</evidence>
<evidence type="ECO:0000256" key="1">
    <source>
        <dbReference type="ARBA" id="ARBA00000085"/>
    </source>
</evidence>
<keyword evidence="5" id="KW-0547">Nucleotide-binding</keyword>
<dbReference type="Gene3D" id="3.40.50.2300">
    <property type="match status" value="1"/>
</dbReference>
<feature type="coiled-coil region" evidence="9">
    <location>
        <begin position="131"/>
        <end position="158"/>
    </location>
</feature>
<dbReference type="SUPFAM" id="SSF52172">
    <property type="entry name" value="CheY-like"/>
    <property type="match status" value="1"/>
</dbReference>
<evidence type="ECO:0000256" key="5">
    <source>
        <dbReference type="ARBA" id="ARBA00022741"/>
    </source>
</evidence>